<dbReference type="Proteomes" id="UP000187203">
    <property type="component" value="Unassembled WGS sequence"/>
</dbReference>
<dbReference type="EMBL" id="AWUE01016396">
    <property type="protein sequence ID" value="OMO92063.1"/>
    <property type="molecule type" value="Genomic_DNA"/>
</dbReference>
<reference evidence="2" key="1">
    <citation type="submission" date="2013-09" db="EMBL/GenBank/DDBJ databases">
        <title>Corchorus olitorius genome sequencing.</title>
        <authorList>
            <person name="Alam M."/>
            <person name="Haque M.S."/>
            <person name="Islam M.S."/>
            <person name="Emdad E.M."/>
            <person name="Islam M.M."/>
            <person name="Ahmed B."/>
            <person name="Halim A."/>
            <person name="Hossen Q.M.M."/>
            <person name="Hossain M.Z."/>
            <person name="Ahmed R."/>
            <person name="Khan M.M."/>
            <person name="Islam R."/>
            <person name="Rashid M.M."/>
            <person name="Khan S.A."/>
            <person name="Rahman M.S."/>
            <person name="Alam M."/>
            <person name="Yahiya A.S."/>
            <person name="Khan M.S."/>
            <person name="Azam M.S."/>
            <person name="Haque T."/>
            <person name="Lashkar M.Z.H."/>
            <person name="Akhand A.I."/>
            <person name="Morshed G."/>
            <person name="Roy S."/>
            <person name="Uddin K.S."/>
            <person name="Rabeya T."/>
            <person name="Hossain A.S."/>
            <person name="Chowdhury A."/>
            <person name="Snigdha A.R."/>
            <person name="Mortoza M.S."/>
            <person name="Matin S.A."/>
            <person name="Hoque S.M.E."/>
            <person name="Islam M.K."/>
            <person name="Roy D.K."/>
            <person name="Haider R."/>
            <person name="Moosa M.M."/>
            <person name="Elias S.M."/>
            <person name="Hasan A.M."/>
            <person name="Jahan S."/>
            <person name="Shafiuddin M."/>
            <person name="Mahmood N."/>
            <person name="Shommy N.S."/>
        </authorList>
    </citation>
    <scope>NUCLEOTIDE SEQUENCE [LARGE SCALE GENOMIC DNA]</scope>
    <source>
        <strain evidence="2">cv. O-4</strain>
    </source>
</reference>
<protein>
    <submittedName>
        <fullName evidence="1">GATA transcription factor 26</fullName>
    </submittedName>
</protein>
<name>A0A1R3JB44_9ROSI</name>
<sequence length="171" mass="19249">MDHLINQFYAMHVDQDYYEGNLWDSQIPSRRRRRSPVVYSSLTTIQRLRRDLHNILKNEDPFNGSEAGPEDVLIYNIDINKLQVPSTEIGLGSILLKFPVSHSQEQKIEPPSSRLNDAELASQANAWNDNDVDGVLKKEASPKDLEIGEGNSPTMDAAANSLYSKAKKVLL</sequence>
<dbReference type="AlphaFoldDB" id="A0A1R3JB44"/>
<gene>
    <name evidence="1" type="ORF">COLO4_17890</name>
</gene>
<evidence type="ECO:0000313" key="1">
    <source>
        <dbReference type="EMBL" id="OMO92063.1"/>
    </source>
</evidence>
<dbReference type="PANTHER" id="PTHR46855:SF21">
    <property type="entry name" value="GATA ZINC FINGER PROTEIN"/>
    <property type="match status" value="1"/>
</dbReference>
<keyword evidence="2" id="KW-1185">Reference proteome</keyword>
<evidence type="ECO:0000313" key="2">
    <source>
        <dbReference type="Proteomes" id="UP000187203"/>
    </source>
</evidence>
<accession>A0A1R3JB44</accession>
<dbReference type="PANTHER" id="PTHR46855">
    <property type="entry name" value="OSJNBB0038F03.10 PROTEIN"/>
    <property type="match status" value="1"/>
</dbReference>
<dbReference type="OrthoDB" id="989076at2759"/>
<proteinExistence type="predicted"/>
<comment type="caution">
    <text evidence="1">The sequence shown here is derived from an EMBL/GenBank/DDBJ whole genome shotgun (WGS) entry which is preliminary data.</text>
</comment>
<organism evidence="1 2">
    <name type="scientific">Corchorus olitorius</name>
    <dbReference type="NCBI Taxonomy" id="93759"/>
    <lineage>
        <taxon>Eukaryota</taxon>
        <taxon>Viridiplantae</taxon>
        <taxon>Streptophyta</taxon>
        <taxon>Embryophyta</taxon>
        <taxon>Tracheophyta</taxon>
        <taxon>Spermatophyta</taxon>
        <taxon>Magnoliopsida</taxon>
        <taxon>eudicotyledons</taxon>
        <taxon>Gunneridae</taxon>
        <taxon>Pentapetalae</taxon>
        <taxon>rosids</taxon>
        <taxon>malvids</taxon>
        <taxon>Malvales</taxon>
        <taxon>Malvaceae</taxon>
        <taxon>Grewioideae</taxon>
        <taxon>Apeibeae</taxon>
        <taxon>Corchorus</taxon>
    </lineage>
</organism>
<dbReference type="InterPro" id="IPR044589">
    <property type="entry name" value="GATA26/27"/>
</dbReference>